<dbReference type="Proteomes" id="UP000887013">
    <property type="component" value="Unassembled WGS sequence"/>
</dbReference>
<dbReference type="AlphaFoldDB" id="A0A8X6Q1B1"/>
<keyword evidence="2" id="KW-1185">Reference proteome</keyword>
<accession>A0A8X6Q1B1</accession>
<sequence>MYCRSISEHSELIAPFGKGSVIGLKEEMTSNHKFSPHLDCSDIINRQCLQYCEPHGLTVHQEGSTGSITTTERID</sequence>
<name>A0A8X6Q1B1_NEPPI</name>
<evidence type="ECO:0000313" key="2">
    <source>
        <dbReference type="Proteomes" id="UP000887013"/>
    </source>
</evidence>
<protein>
    <submittedName>
        <fullName evidence="1">Uncharacterized protein</fullName>
    </submittedName>
</protein>
<organism evidence="1 2">
    <name type="scientific">Nephila pilipes</name>
    <name type="common">Giant wood spider</name>
    <name type="synonym">Nephila maculata</name>
    <dbReference type="NCBI Taxonomy" id="299642"/>
    <lineage>
        <taxon>Eukaryota</taxon>
        <taxon>Metazoa</taxon>
        <taxon>Ecdysozoa</taxon>
        <taxon>Arthropoda</taxon>
        <taxon>Chelicerata</taxon>
        <taxon>Arachnida</taxon>
        <taxon>Araneae</taxon>
        <taxon>Araneomorphae</taxon>
        <taxon>Entelegynae</taxon>
        <taxon>Araneoidea</taxon>
        <taxon>Nephilidae</taxon>
        <taxon>Nephila</taxon>
    </lineage>
</organism>
<proteinExistence type="predicted"/>
<comment type="caution">
    <text evidence="1">The sequence shown here is derived from an EMBL/GenBank/DDBJ whole genome shotgun (WGS) entry which is preliminary data.</text>
</comment>
<evidence type="ECO:0000313" key="1">
    <source>
        <dbReference type="EMBL" id="GFU00902.1"/>
    </source>
</evidence>
<reference evidence="1" key="1">
    <citation type="submission" date="2020-08" db="EMBL/GenBank/DDBJ databases">
        <title>Multicomponent nature underlies the extraordinary mechanical properties of spider dragline silk.</title>
        <authorList>
            <person name="Kono N."/>
            <person name="Nakamura H."/>
            <person name="Mori M."/>
            <person name="Yoshida Y."/>
            <person name="Ohtoshi R."/>
            <person name="Malay A.D."/>
            <person name="Moran D.A.P."/>
            <person name="Tomita M."/>
            <person name="Numata K."/>
            <person name="Arakawa K."/>
        </authorList>
    </citation>
    <scope>NUCLEOTIDE SEQUENCE</scope>
</reference>
<dbReference type="EMBL" id="BMAW01076292">
    <property type="protein sequence ID" value="GFU00902.1"/>
    <property type="molecule type" value="Genomic_DNA"/>
</dbReference>
<gene>
    <name evidence="1" type="ORF">NPIL_454381</name>
</gene>